<evidence type="ECO:0000313" key="2">
    <source>
        <dbReference type="Proteomes" id="UP001495910"/>
    </source>
</evidence>
<dbReference type="EMBL" id="JBANDC010000002">
    <property type="protein sequence ID" value="MEM4986265.1"/>
    <property type="molecule type" value="Genomic_DNA"/>
</dbReference>
<accession>A0ABU9PQI3</accession>
<comment type="caution">
    <text evidence="1">The sequence shown here is derived from an EMBL/GenBank/DDBJ whole genome shotgun (WGS) entry which is preliminary data.</text>
</comment>
<evidence type="ECO:0000313" key="1">
    <source>
        <dbReference type="EMBL" id="MEM4986265.1"/>
    </source>
</evidence>
<name>A0ABU9PQI3_9BURK</name>
<dbReference type="InterPro" id="IPR059206">
    <property type="entry name" value="Sll1717-like"/>
</dbReference>
<dbReference type="Proteomes" id="UP001495910">
    <property type="component" value="Unassembled WGS sequence"/>
</dbReference>
<dbReference type="NCBIfam" id="NF047389">
    <property type="entry name" value="ATPase_Sll1717"/>
    <property type="match status" value="1"/>
</dbReference>
<protein>
    <submittedName>
        <fullName evidence="1">DNA repair protein</fullName>
    </submittedName>
</protein>
<proteinExistence type="predicted"/>
<dbReference type="RefSeq" id="WP_342828085.1">
    <property type="nucleotide sequence ID" value="NZ_JBANDC010000002.1"/>
</dbReference>
<sequence length="546" mass="62875">MNERDTGINFSFKRNDTVGAADAEADDTYLSECFVETGDLAVLQDTTNAKRIIVGRTGAGKSALIRKLKEVEEHVIDVPPQNLSLSYIANSDIINFFESAGVSLDLFYQLLWKHVLTVELLKYKFKIHNEAQKQSFLASLTSVFRRDHSKEQAINYLREWGEKFWNETEYRVQELTTKVETDLKAAIGADFGGMKLDASAGRKLTEEDKREVVQRGKKVVSQIQIKALSDVARMLSEDIFNDPQQKYFITIDGLDEHWVEESLRYKLIRSLIETVRSFLKLTHVKIVIALRVDLLNRVISKTKDAGFQEEKYESLYLKLRWSRPQLEELLDRRIEKLVRQRYTTRPVKLKELFPRQIGKITFFEYLVDRTFLRPRDAILFVNLCLDHAENRNSVTAQIVSTAEGEYSGKRMISLQEEWGGTYPFLSDYATLLQGRPYTFRYAAINREAFEEFFYARFSHNLDSDDSVIQSASDFILNGKGTLHSVLTTVFQVFYTVGLIGIKPDSTSGTYWSFHNNDAPSLGSIKPNSFAYVHPTFWRTLGIINRD</sequence>
<reference evidence="1 2" key="1">
    <citation type="submission" date="2024-02" db="EMBL/GenBank/DDBJ databases">
        <title>Draft genome sequence of Collimonas sp. strain H4R21, an effective mineral-weathering bacterial strain isolated from the beech rhizosphere.</title>
        <authorList>
            <person name="Morin E."/>
            <person name="Uroz S."/>
            <person name="Leveau J.H.J."/>
            <person name="Kumar R."/>
            <person name="Rey M.W."/>
            <person name="Pham J."/>
        </authorList>
    </citation>
    <scope>NUCLEOTIDE SEQUENCE [LARGE SCALE GENOMIC DNA]</scope>
    <source>
        <strain evidence="1 2">H4R21</strain>
    </source>
</reference>
<organism evidence="1 2">
    <name type="scientific">Collimonas rhizosphaerae</name>
    <dbReference type="NCBI Taxonomy" id="3126357"/>
    <lineage>
        <taxon>Bacteria</taxon>
        <taxon>Pseudomonadati</taxon>
        <taxon>Pseudomonadota</taxon>
        <taxon>Betaproteobacteria</taxon>
        <taxon>Burkholderiales</taxon>
        <taxon>Oxalobacteraceae</taxon>
        <taxon>Collimonas</taxon>
    </lineage>
</organism>
<gene>
    <name evidence="1" type="ORF">V8G57_02580</name>
</gene>
<keyword evidence="2" id="KW-1185">Reference proteome</keyword>